<evidence type="ECO:0008006" key="4">
    <source>
        <dbReference type="Google" id="ProtNLM"/>
    </source>
</evidence>
<comment type="caution">
    <text evidence="2">The sequence shown here is derived from an EMBL/GenBank/DDBJ whole genome shotgun (WGS) entry which is preliminary data.</text>
</comment>
<evidence type="ECO:0000313" key="3">
    <source>
        <dbReference type="Proteomes" id="UP000653644"/>
    </source>
</evidence>
<feature type="region of interest" description="Disordered" evidence="1">
    <location>
        <begin position="72"/>
        <end position="95"/>
    </location>
</feature>
<dbReference type="InterPro" id="IPR036250">
    <property type="entry name" value="AcylCo_DH-like_C"/>
</dbReference>
<feature type="compositionally biased region" description="Low complexity" evidence="1">
    <location>
        <begin position="72"/>
        <end position="85"/>
    </location>
</feature>
<evidence type="ECO:0000313" key="2">
    <source>
        <dbReference type="EMBL" id="GHA52275.1"/>
    </source>
</evidence>
<keyword evidence="3" id="KW-1185">Reference proteome</keyword>
<protein>
    <recommendedName>
        <fullName evidence="4">Acyl-CoA dehydrogenase/oxidase C-terminal domain-containing protein</fullName>
    </recommendedName>
</protein>
<dbReference type="Gene3D" id="1.20.140.10">
    <property type="entry name" value="Butyryl-CoA Dehydrogenase, subunit A, domain 3"/>
    <property type="match status" value="1"/>
</dbReference>
<accession>A0ABQ3D5P0</accession>
<dbReference type="EMBL" id="BMVN01000031">
    <property type="protein sequence ID" value="GHA52275.1"/>
    <property type="molecule type" value="Genomic_DNA"/>
</dbReference>
<evidence type="ECO:0000256" key="1">
    <source>
        <dbReference type="SAM" id="MobiDB-lite"/>
    </source>
</evidence>
<name>A0ABQ3D5P0_9ACTN</name>
<dbReference type="RefSeq" id="WP_189892062.1">
    <property type="nucleotide sequence ID" value="NZ_BMVN01000031.1"/>
</dbReference>
<organism evidence="2 3">
    <name type="scientific">Streptomyces canarius</name>
    <dbReference type="NCBI Taxonomy" id="285453"/>
    <lineage>
        <taxon>Bacteria</taxon>
        <taxon>Bacillati</taxon>
        <taxon>Actinomycetota</taxon>
        <taxon>Actinomycetes</taxon>
        <taxon>Kitasatosporales</taxon>
        <taxon>Streptomycetaceae</taxon>
        <taxon>Streptomyces</taxon>
    </lineage>
</organism>
<sequence length="225" mass="23197">MTSGERPALTRSVQRAVHDTARRAGPTAALSALYEAIGRDTPSRGPGGHALVPEGVRHDAADTTVLPGIDGLGLLPLRGPTAPDAPAREPEPEGGPIGPAAWAEVLTWLRLGLSVRILDEALGYLRDRVTGGSPLLSRQLIKGALADAVALQLQVRSVLDAHAPGDVPRPLSAGLNAMVTQADRILLPLLGASGFTTGGPGSVAHASELLVDTYFTIAQEGTEPC</sequence>
<dbReference type="Proteomes" id="UP000653644">
    <property type="component" value="Unassembled WGS sequence"/>
</dbReference>
<reference evidence="3" key="1">
    <citation type="journal article" date="2019" name="Int. J. Syst. Evol. Microbiol.">
        <title>The Global Catalogue of Microorganisms (GCM) 10K type strain sequencing project: providing services to taxonomists for standard genome sequencing and annotation.</title>
        <authorList>
            <consortium name="The Broad Institute Genomics Platform"/>
            <consortium name="The Broad Institute Genome Sequencing Center for Infectious Disease"/>
            <person name="Wu L."/>
            <person name="Ma J."/>
        </authorList>
    </citation>
    <scope>NUCLEOTIDE SEQUENCE [LARGE SCALE GENOMIC DNA]</scope>
    <source>
        <strain evidence="3">JCM 4733</strain>
    </source>
</reference>
<dbReference type="SUPFAM" id="SSF47203">
    <property type="entry name" value="Acyl-CoA dehydrogenase C-terminal domain-like"/>
    <property type="match status" value="1"/>
</dbReference>
<feature type="region of interest" description="Disordered" evidence="1">
    <location>
        <begin position="1"/>
        <end position="24"/>
    </location>
</feature>
<proteinExistence type="predicted"/>
<gene>
    <name evidence="2" type="ORF">GCM10010345_66110</name>
</gene>